<gene>
    <name evidence="3" type="ORF">A4R35_23540</name>
</gene>
<name>A0A328VTC2_9CHLR</name>
<evidence type="ECO:0000313" key="4">
    <source>
        <dbReference type="Proteomes" id="UP000248706"/>
    </source>
</evidence>
<dbReference type="RefSeq" id="WP_189362276.1">
    <property type="nucleotide sequence ID" value="NZ_MCIF01000002.1"/>
</dbReference>
<dbReference type="Pfam" id="PF01935">
    <property type="entry name" value="DUF87"/>
    <property type="match status" value="1"/>
</dbReference>
<proteinExistence type="predicted"/>
<dbReference type="InterPro" id="IPR027417">
    <property type="entry name" value="P-loop_NTPase"/>
</dbReference>
<evidence type="ECO:0000256" key="1">
    <source>
        <dbReference type="SAM" id="MobiDB-lite"/>
    </source>
</evidence>
<dbReference type="PANTHER" id="PTHR30121:SF6">
    <property type="entry name" value="SLR6007 PROTEIN"/>
    <property type="match status" value="1"/>
</dbReference>
<organism evidence="3 4">
    <name type="scientific">Thermogemmatispora tikiterensis</name>
    <dbReference type="NCBI Taxonomy" id="1825093"/>
    <lineage>
        <taxon>Bacteria</taxon>
        <taxon>Bacillati</taxon>
        <taxon>Chloroflexota</taxon>
        <taxon>Ktedonobacteria</taxon>
        <taxon>Thermogemmatisporales</taxon>
        <taxon>Thermogemmatisporaceae</taxon>
        <taxon>Thermogemmatispora</taxon>
    </lineage>
</organism>
<dbReference type="Gene3D" id="1.10.8.730">
    <property type="match status" value="1"/>
</dbReference>
<sequence>MEGRNIRYLPEAEQVRIYSHFERFLTGCEFRLQFISSIEQVQPAIYPALIAQRAAVPRIQGSTRLAKLQQASVEFQQRHLQSCTITRHFVVISVSAREEAIRRRTDGARRGLLSTLFRLLLPKAEEIVTREQVLDQLRIRTSVVKKLFQQLEVRAWLLDDPDLLRLFASCLAPGAEVPAFRAVDMDEAAFAALSLAENGRAKGTGRGDRWKSIRGLHGQFVHESTDEQARFEAGVLNLADLVAPSSIEVHPETLEVTVRGNTRYQRYFSVTGYGHQLLCGWLADLSELGLPMVISSSFDPIDTAFMIARLEMHLVKLESQRISDQKTLKITKANQSVEAEQVRRVLRELAARRMKVFATSLIIGIHAGSREHLEQRSHYLLSHLRQKQLRVRECRRLHDVGLQLSLPICLPPDLSQTVNLPSDAISTFLHTCSGVVGTPTGVFLGFIGSGFSRRPVYFNPWSEERKIPNPHVVVVGETGMGKSWLGKTFATGFMGLGVADVVVLDHDDDYLPLHEFLRGESQRYNLARGCPINFFDLPFAPSDVDPADPADLLAEFLDNHLLAGLTLLICDAETTLSKLEEAYLMAVARATYAARGLTSEAIRRDPTTLLLPAPTLSDFLETMKQTPASSKAMRQSLIERLEKASYLFCGETSIQLEKPLTIFSIHDLDEKWYPLMTFVVQNFLYRHRALRRDERYLAYIVEEASYMLRHPAGRRYLESGSRGFRKLGIAQLTLSQHPRDFLEEGQVILANAGTAFFLGMQRNAAEKLCLSPELERTLTEAIPGQAVMRCGNDYAAIQVASIPFHRALFTTDPQERRRLRERARSAQLQSSRESSPLRKDESHAQHS</sequence>
<dbReference type="Gene3D" id="3.40.50.300">
    <property type="entry name" value="P-loop containing nucleotide triphosphate hydrolases"/>
    <property type="match status" value="1"/>
</dbReference>
<feature type="region of interest" description="Disordered" evidence="1">
    <location>
        <begin position="819"/>
        <end position="847"/>
    </location>
</feature>
<dbReference type="AlphaFoldDB" id="A0A328VTC2"/>
<evidence type="ECO:0000259" key="2">
    <source>
        <dbReference type="Pfam" id="PF01935"/>
    </source>
</evidence>
<dbReference type="SUPFAM" id="SSF52540">
    <property type="entry name" value="P-loop containing nucleoside triphosphate hydrolases"/>
    <property type="match status" value="1"/>
</dbReference>
<feature type="compositionally biased region" description="Basic and acidic residues" evidence="1">
    <location>
        <begin position="835"/>
        <end position="847"/>
    </location>
</feature>
<dbReference type="EMBL" id="MCIF01000002">
    <property type="protein sequence ID" value="RAQ98534.1"/>
    <property type="molecule type" value="Genomic_DNA"/>
</dbReference>
<protein>
    <recommendedName>
        <fullName evidence="2">Helicase HerA central domain-containing protein</fullName>
    </recommendedName>
</protein>
<dbReference type="Proteomes" id="UP000248706">
    <property type="component" value="Unassembled WGS sequence"/>
</dbReference>
<comment type="caution">
    <text evidence="3">The sequence shown here is derived from an EMBL/GenBank/DDBJ whole genome shotgun (WGS) entry which is preliminary data.</text>
</comment>
<keyword evidence="4" id="KW-1185">Reference proteome</keyword>
<feature type="domain" description="Helicase HerA central" evidence="2">
    <location>
        <begin position="469"/>
        <end position="557"/>
    </location>
</feature>
<accession>A0A328VTC2</accession>
<reference evidence="3 4" key="1">
    <citation type="submission" date="2016-08" db="EMBL/GenBank/DDBJ databases">
        <title>Analysis of Carbohydrate Active Enzymes in Thermogemmatispora T81 Reveals Carbohydrate Degradation Ability.</title>
        <authorList>
            <person name="Tomazini A."/>
            <person name="Lal S."/>
            <person name="Stott M."/>
            <person name="Henrissat B."/>
            <person name="Polikarpov I."/>
            <person name="Sparling R."/>
            <person name="Levin D.B."/>
        </authorList>
    </citation>
    <scope>NUCLEOTIDE SEQUENCE [LARGE SCALE GENOMIC DNA]</scope>
    <source>
        <strain evidence="3 4">T81</strain>
    </source>
</reference>
<evidence type="ECO:0000313" key="3">
    <source>
        <dbReference type="EMBL" id="RAQ98534.1"/>
    </source>
</evidence>
<dbReference type="InterPro" id="IPR002789">
    <property type="entry name" value="HerA_central"/>
</dbReference>
<dbReference type="PANTHER" id="PTHR30121">
    <property type="entry name" value="UNCHARACTERIZED PROTEIN YJGR-RELATED"/>
    <property type="match status" value="1"/>
</dbReference>
<dbReference type="InterPro" id="IPR051162">
    <property type="entry name" value="T4SS_component"/>
</dbReference>